<dbReference type="GO" id="GO:0050660">
    <property type="term" value="F:flavin adenine dinucleotide binding"/>
    <property type="evidence" value="ECO:0007669"/>
    <property type="project" value="TreeGrafter"/>
</dbReference>
<dbReference type="Pfam" id="PF00205">
    <property type="entry name" value="TPP_enzyme_M"/>
    <property type="match status" value="1"/>
</dbReference>
<dbReference type="PANTHER" id="PTHR18968">
    <property type="entry name" value="THIAMINE PYROPHOSPHATE ENZYMES"/>
    <property type="match status" value="1"/>
</dbReference>
<dbReference type="InterPro" id="IPR029035">
    <property type="entry name" value="DHS-like_NAD/FAD-binding_dom"/>
</dbReference>
<protein>
    <submittedName>
        <fullName evidence="7">Thiamine pyrophosphate-binding protein</fullName>
    </submittedName>
</protein>
<accession>A0A934KBS0</accession>
<dbReference type="CDD" id="cd07035">
    <property type="entry name" value="TPP_PYR_POX_like"/>
    <property type="match status" value="1"/>
</dbReference>
<dbReference type="SUPFAM" id="SSF52467">
    <property type="entry name" value="DHS-like NAD/FAD-binding domain"/>
    <property type="match status" value="1"/>
</dbReference>
<dbReference type="Proteomes" id="UP000612893">
    <property type="component" value="Unassembled WGS sequence"/>
</dbReference>
<gene>
    <name evidence="7" type="ORF">JF922_15495</name>
</gene>
<dbReference type="GO" id="GO:0003984">
    <property type="term" value="F:acetolactate synthase activity"/>
    <property type="evidence" value="ECO:0007669"/>
    <property type="project" value="TreeGrafter"/>
</dbReference>
<dbReference type="EMBL" id="JAEKNR010000155">
    <property type="protein sequence ID" value="MBJ7599468.1"/>
    <property type="molecule type" value="Genomic_DNA"/>
</dbReference>
<sequence>MNERIADELVRQRVEAVFTLMSEDTARLIVEIDRRGIPLYSTRHDSTAVGMADGYARTSGKVGVAVVGRGPGLTNAMNALVTAAKAGTGVVVLIGDTPIGIEDEARSRAARSERVGKHIDQDALLRAAGVAPVTFRSPATAVSDLAGCFDRAQRGGLVAVNLPTDLLEALTDPPGDLPPVGSAEPPAVPDSDAISLVADLIGESWAASRPVILAGYGAVTSGAGDDLRRLGQLTGSLMATTLMANSLFRSDEFDIGIVGTMSTPLGSELVSQADLVLAFGASLNPYTTYRGDLLRKARIVQFDSDPAAAGRYLPAELSVVGDARLAARALADELERRGHRGAGYRSAEIAKRIREFRLKDSVSDRSRPGRLDPRAVMIELDRVLPAERTLVIDGGHHFEFAVAHLAVPDPRAFILANEYFSVGCGLAAALGAAVARPDRLTVLEIGDGGMMMNLGDLDTAVRYRLPLVVVVTDDGGFGSEIHYLQVNGLPDDTARYVNPSFAAIAEGMGGTGVAVVSLDRLRELPAALEGLAGPLLLDCKVSSEVRAGWVDFLFTTGAAAAQKG</sequence>
<dbReference type="Pfam" id="PF02775">
    <property type="entry name" value="TPP_enzyme_C"/>
    <property type="match status" value="1"/>
</dbReference>
<dbReference type="GO" id="GO:0005948">
    <property type="term" value="C:acetolactate synthase complex"/>
    <property type="evidence" value="ECO:0007669"/>
    <property type="project" value="TreeGrafter"/>
</dbReference>
<dbReference type="GO" id="GO:0009099">
    <property type="term" value="P:L-valine biosynthetic process"/>
    <property type="evidence" value="ECO:0007669"/>
    <property type="project" value="TreeGrafter"/>
</dbReference>
<dbReference type="SUPFAM" id="SSF52518">
    <property type="entry name" value="Thiamin diphosphate-binding fold (THDP-binding)"/>
    <property type="match status" value="2"/>
</dbReference>
<organism evidence="7 8">
    <name type="scientific">Candidatus Nephthysia bennettiae</name>
    <dbReference type="NCBI Taxonomy" id="3127016"/>
    <lineage>
        <taxon>Bacteria</taxon>
        <taxon>Bacillati</taxon>
        <taxon>Candidatus Dormiibacterota</taxon>
        <taxon>Candidatus Dormibacteria</taxon>
        <taxon>Candidatus Dormibacterales</taxon>
        <taxon>Candidatus Dormibacteraceae</taxon>
        <taxon>Candidatus Nephthysia</taxon>
    </lineage>
</organism>
<dbReference type="GO" id="GO:0000287">
    <property type="term" value="F:magnesium ion binding"/>
    <property type="evidence" value="ECO:0007669"/>
    <property type="project" value="InterPro"/>
</dbReference>
<evidence type="ECO:0000313" key="7">
    <source>
        <dbReference type="EMBL" id="MBJ7599468.1"/>
    </source>
</evidence>
<evidence type="ECO:0000313" key="8">
    <source>
        <dbReference type="Proteomes" id="UP000612893"/>
    </source>
</evidence>
<keyword evidence="2 3" id="KW-0786">Thiamine pyrophosphate</keyword>
<name>A0A934KBS0_9BACT</name>
<dbReference type="AlphaFoldDB" id="A0A934KBS0"/>
<dbReference type="PANTHER" id="PTHR18968:SF167">
    <property type="entry name" value="ACETOLACTATE SYNTHASE LARGE SUBUNIT ILVB2-RELATED"/>
    <property type="match status" value="1"/>
</dbReference>
<evidence type="ECO:0000256" key="1">
    <source>
        <dbReference type="ARBA" id="ARBA00007812"/>
    </source>
</evidence>
<dbReference type="InterPro" id="IPR029061">
    <property type="entry name" value="THDP-binding"/>
</dbReference>
<dbReference type="RefSeq" id="WP_338202966.1">
    <property type="nucleotide sequence ID" value="NZ_JAEKNR010000155.1"/>
</dbReference>
<dbReference type="Gene3D" id="3.40.50.970">
    <property type="match status" value="2"/>
</dbReference>
<feature type="domain" description="Thiamine pyrophosphate enzyme central" evidence="4">
    <location>
        <begin position="206"/>
        <end position="330"/>
    </location>
</feature>
<dbReference type="Pfam" id="PF02776">
    <property type="entry name" value="TPP_enzyme_N"/>
    <property type="match status" value="1"/>
</dbReference>
<keyword evidence="8" id="KW-1185">Reference proteome</keyword>
<dbReference type="InterPro" id="IPR045229">
    <property type="entry name" value="TPP_enz"/>
</dbReference>
<feature type="domain" description="Thiamine pyrophosphate enzyme TPP-binding" evidence="5">
    <location>
        <begin position="393"/>
        <end position="538"/>
    </location>
</feature>
<evidence type="ECO:0000259" key="4">
    <source>
        <dbReference type="Pfam" id="PF00205"/>
    </source>
</evidence>
<feature type="domain" description="Thiamine pyrophosphate enzyme N-terminal TPP-binding" evidence="6">
    <location>
        <begin position="3"/>
        <end position="103"/>
    </location>
</feature>
<dbReference type="InterPro" id="IPR012001">
    <property type="entry name" value="Thiamin_PyroP_enz_TPP-bd_dom"/>
</dbReference>
<comment type="caution">
    <text evidence="7">The sequence shown here is derived from an EMBL/GenBank/DDBJ whole genome shotgun (WGS) entry which is preliminary data.</text>
</comment>
<evidence type="ECO:0000256" key="3">
    <source>
        <dbReference type="RuleBase" id="RU362132"/>
    </source>
</evidence>
<proteinExistence type="inferred from homology"/>
<dbReference type="InterPro" id="IPR011766">
    <property type="entry name" value="TPP_enzyme_TPP-bd"/>
</dbReference>
<dbReference type="CDD" id="cd00568">
    <property type="entry name" value="TPP_enzymes"/>
    <property type="match status" value="1"/>
</dbReference>
<dbReference type="GO" id="GO:0030976">
    <property type="term" value="F:thiamine pyrophosphate binding"/>
    <property type="evidence" value="ECO:0007669"/>
    <property type="project" value="InterPro"/>
</dbReference>
<reference evidence="7" key="1">
    <citation type="submission" date="2020-10" db="EMBL/GenBank/DDBJ databases">
        <title>Ca. Dormibacterota MAGs.</title>
        <authorList>
            <person name="Montgomery K."/>
        </authorList>
    </citation>
    <scope>NUCLEOTIDE SEQUENCE [LARGE SCALE GENOMIC DNA]</scope>
    <source>
        <strain evidence="7">SC8812_S17_10</strain>
    </source>
</reference>
<evidence type="ECO:0000259" key="6">
    <source>
        <dbReference type="Pfam" id="PF02776"/>
    </source>
</evidence>
<comment type="similarity">
    <text evidence="1 3">Belongs to the TPP enzyme family.</text>
</comment>
<dbReference type="InterPro" id="IPR012000">
    <property type="entry name" value="Thiamin_PyroP_enz_cen_dom"/>
</dbReference>
<evidence type="ECO:0000259" key="5">
    <source>
        <dbReference type="Pfam" id="PF02775"/>
    </source>
</evidence>
<dbReference type="GO" id="GO:0009097">
    <property type="term" value="P:isoleucine biosynthetic process"/>
    <property type="evidence" value="ECO:0007669"/>
    <property type="project" value="TreeGrafter"/>
</dbReference>
<dbReference type="Gene3D" id="3.40.50.1220">
    <property type="entry name" value="TPP-binding domain"/>
    <property type="match status" value="1"/>
</dbReference>
<evidence type="ECO:0000256" key="2">
    <source>
        <dbReference type="ARBA" id="ARBA00023052"/>
    </source>
</evidence>